<dbReference type="Proteomes" id="UP001172911">
    <property type="component" value="Unassembled WGS sequence"/>
</dbReference>
<evidence type="ECO:0000313" key="1">
    <source>
        <dbReference type="EMBL" id="MDO7788790.1"/>
    </source>
</evidence>
<keyword evidence="2" id="KW-1185">Reference proteome</keyword>
<protein>
    <submittedName>
        <fullName evidence="1">Uncharacterized protein</fullName>
    </submittedName>
</protein>
<proteinExistence type="predicted"/>
<dbReference type="AlphaFoldDB" id="A0AAW7ZKA0"/>
<name>A0AAW7ZKA0_9FIRM</name>
<evidence type="ECO:0000313" key="2">
    <source>
        <dbReference type="Proteomes" id="UP001172911"/>
    </source>
</evidence>
<accession>A0AAW7ZKA0</accession>
<reference evidence="1" key="2">
    <citation type="submission" date="2023-03" db="EMBL/GenBank/DDBJ databases">
        <authorList>
            <person name="Zhang Z."/>
        </authorList>
    </citation>
    <scope>NUCLEOTIDE SEQUENCE</scope>
    <source>
        <strain evidence="1">DSA</strain>
    </source>
</reference>
<gene>
    <name evidence="1" type="ORF">P6N53_16315</name>
</gene>
<reference evidence="1" key="1">
    <citation type="journal article" date="2023" name="J. Hazard. Mater.">
        <title>Anaerobic biodegradation of pyrene and benzo[a]pyrene by a new sulfate-reducing Desulforamulus aquiferis strain DSA.</title>
        <authorList>
            <person name="Zhang Z."/>
            <person name="Sun J."/>
            <person name="Gong X."/>
            <person name="Wang C."/>
            <person name="Wang H."/>
        </authorList>
    </citation>
    <scope>NUCLEOTIDE SEQUENCE</scope>
    <source>
        <strain evidence="1">DSA</strain>
    </source>
</reference>
<comment type="caution">
    <text evidence="1">The sequence shown here is derived from an EMBL/GenBank/DDBJ whole genome shotgun (WGS) entry which is preliminary data.</text>
</comment>
<organism evidence="1 2">
    <name type="scientific">Desulforamulus aquiferis</name>
    <dbReference type="NCBI Taxonomy" id="1397668"/>
    <lineage>
        <taxon>Bacteria</taxon>
        <taxon>Bacillati</taxon>
        <taxon>Bacillota</taxon>
        <taxon>Clostridia</taxon>
        <taxon>Eubacteriales</taxon>
        <taxon>Peptococcaceae</taxon>
        <taxon>Desulforamulus</taxon>
    </lineage>
</organism>
<dbReference type="EMBL" id="JARPTC010000025">
    <property type="protein sequence ID" value="MDO7788790.1"/>
    <property type="molecule type" value="Genomic_DNA"/>
</dbReference>
<sequence>MNIDLTDDEYMMVIKAVNAARLFYEEKGNQAEVANCNHLTKILMVGDKITFEVGKGITEGGWKDLEEFMKERKKEELETAKVIKFPGK</sequence>